<gene>
    <name evidence="2" type="ORF">ACHAXA_009054</name>
</gene>
<proteinExistence type="predicted"/>
<protein>
    <submittedName>
        <fullName evidence="2">Uncharacterized protein</fullName>
    </submittedName>
</protein>
<feature type="compositionally biased region" description="Basic residues" evidence="1">
    <location>
        <begin position="50"/>
        <end position="61"/>
    </location>
</feature>
<accession>A0ABD3RD27</accession>
<evidence type="ECO:0000313" key="2">
    <source>
        <dbReference type="EMBL" id="KAL3809346.1"/>
    </source>
</evidence>
<feature type="compositionally biased region" description="Basic and acidic residues" evidence="1">
    <location>
        <begin position="33"/>
        <end position="49"/>
    </location>
</feature>
<feature type="region of interest" description="Disordered" evidence="1">
    <location>
        <begin position="1"/>
        <end position="139"/>
    </location>
</feature>
<comment type="caution">
    <text evidence="2">The sequence shown here is derived from an EMBL/GenBank/DDBJ whole genome shotgun (WGS) entry which is preliminary data.</text>
</comment>
<feature type="compositionally biased region" description="Low complexity" evidence="1">
    <location>
        <begin position="200"/>
        <end position="213"/>
    </location>
</feature>
<sequence>MRVASSSSATTATSRIVDDSPEWDEWMTTSYDAIERPRDDGFPSPEAHHHLSNRYHNRNHASRNADRSRWTIAAAVGDDGTRFGTNNGRILQGGGGGGGPNTDDDVPAGGGGAGGPNTDDGAPAGGGGGGDPNQDSEVIAPTDPCLICDEDVPINEDVIIPTTDDTTCGDLATMASSIESNSDECDTLRLAEAVCCLQPTMTPTESPTTDSPTVMPTESPTENPTISPTSAPSVTPSSSPTISYMPSSAPIPYVRSDRVDNRYVPWDELSEEYQLAALDLYYNQSTWDNIGTNDVENMHYAGLTNEEKAAALVLGYVDPESWDCWQNHYENYKWIDLGAEYVQALQWWEALGWNIYSWNRYEDPPLSDGKRWYELTDDERYAAAQLCYTRRTWDSFEALSEEYPMDKPEFRFTDWYGVDDVIRDAADEGLKYTPLTWNVLGLNIVEMRAWDDLTSYEREAATTIGFTRITWDCWQNHFQSYTWEDLAFYGLDMPLADLGWTASSWENLEPPPASESTHWKDLADWERAAASELCYFRENWDMMDMTPNDGPFPYPKVKQRYVEWDSLPSDSRMMARKSLLYNKTSWNNLGTAEIENKGWGDLTEYQQSDAISIGFYDRTWDCFQNHYRAYEWNGIATAVQDALKVLGWSTTSWVENIEPPAYNNTWTDLSDNEKTAAMVLCFFEDIWNGNTLQPPPPSESATGSTAGDVSDPLSDKSSSAAMLVTKKMLWYGPLVSVLVHVFGNLIQFLM</sequence>
<feature type="compositionally biased region" description="Polar residues" evidence="1">
    <location>
        <begin position="214"/>
        <end position="223"/>
    </location>
</feature>
<evidence type="ECO:0000256" key="1">
    <source>
        <dbReference type="SAM" id="MobiDB-lite"/>
    </source>
</evidence>
<name>A0ABD3RD27_9STRA</name>
<dbReference type="Proteomes" id="UP001530377">
    <property type="component" value="Unassembled WGS sequence"/>
</dbReference>
<feature type="compositionally biased region" description="Low complexity" evidence="1">
    <location>
        <begin position="1"/>
        <end position="14"/>
    </location>
</feature>
<organism evidence="2 3">
    <name type="scientific">Cyclostephanos tholiformis</name>
    <dbReference type="NCBI Taxonomy" id="382380"/>
    <lineage>
        <taxon>Eukaryota</taxon>
        <taxon>Sar</taxon>
        <taxon>Stramenopiles</taxon>
        <taxon>Ochrophyta</taxon>
        <taxon>Bacillariophyta</taxon>
        <taxon>Coscinodiscophyceae</taxon>
        <taxon>Thalassiosirophycidae</taxon>
        <taxon>Stephanodiscales</taxon>
        <taxon>Stephanodiscaceae</taxon>
        <taxon>Cyclostephanos</taxon>
    </lineage>
</organism>
<feature type="compositionally biased region" description="Gly residues" evidence="1">
    <location>
        <begin position="91"/>
        <end position="100"/>
    </location>
</feature>
<dbReference type="AlphaFoldDB" id="A0ABD3RD27"/>
<reference evidence="2 3" key="1">
    <citation type="submission" date="2024-10" db="EMBL/GenBank/DDBJ databases">
        <title>Updated reference genomes for cyclostephanoid diatoms.</title>
        <authorList>
            <person name="Roberts W.R."/>
            <person name="Alverson A.J."/>
        </authorList>
    </citation>
    <scope>NUCLEOTIDE SEQUENCE [LARGE SCALE GENOMIC DNA]</scope>
    <source>
        <strain evidence="2 3">AJA228-03</strain>
    </source>
</reference>
<dbReference type="EMBL" id="JALLPB020000416">
    <property type="protein sequence ID" value="KAL3809346.1"/>
    <property type="molecule type" value="Genomic_DNA"/>
</dbReference>
<evidence type="ECO:0000313" key="3">
    <source>
        <dbReference type="Proteomes" id="UP001530377"/>
    </source>
</evidence>
<feature type="region of interest" description="Disordered" evidence="1">
    <location>
        <begin position="200"/>
        <end position="242"/>
    </location>
</feature>
<feature type="compositionally biased region" description="Low complexity" evidence="1">
    <location>
        <begin position="224"/>
        <end position="242"/>
    </location>
</feature>
<keyword evidence="3" id="KW-1185">Reference proteome</keyword>
<feature type="region of interest" description="Disordered" evidence="1">
    <location>
        <begin position="693"/>
        <end position="713"/>
    </location>
</feature>